<reference evidence="2" key="1">
    <citation type="submission" date="2017-06" db="EMBL/GenBank/DDBJ databases">
        <authorList>
            <person name="Varghese N."/>
            <person name="Submissions S."/>
        </authorList>
    </citation>
    <scope>NUCLEOTIDE SEQUENCE [LARGE SCALE GENOMIC DNA]</scope>
    <source>
        <strain evidence="2">DSM 137</strain>
    </source>
</reference>
<protein>
    <submittedName>
        <fullName evidence="1">Predicted nucleic acid-binding protein, contains PIN domain</fullName>
    </submittedName>
</protein>
<dbReference type="AlphaFoldDB" id="A0A212S9L2"/>
<dbReference type="EMBL" id="FYDG01000018">
    <property type="protein sequence ID" value="SNB82102.1"/>
    <property type="molecule type" value="Genomic_DNA"/>
</dbReference>
<dbReference type="Proteomes" id="UP000198418">
    <property type="component" value="Unassembled WGS sequence"/>
</dbReference>
<accession>A0A212S9L2</accession>
<dbReference type="SUPFAM" id="SSF88723">
    <property type="entry name" value="PIN domain-like"/>
    <property type="match status" value="1"/>
</dbReference>
<dbReference type="InterPro" id="IPR029060">
    <property type="entry name" value="PIN-like_dom_sf"/>
</dbReference>
<proteinExistence type="predicted"/>
<keyword evidence="2" id="KW-1185">Reference proteome</keyword>
<organism evidence="1 2">
    <name type="scientific">Rhodoblastus acidophilus</name>
    <name type="common">Rhodopseudomonas acidophila</name>
    <dbReference type="NCBI Taxonomy" id="1074"/>
    <lineage>
        <taxon>Bacteria</taxon>
        <taxon>Pseudomonadati</taxon>
        <taxon>Pseudomonadota</taxon>
        <taxon>Alphaproteobacteria</taxon>
        <taxon>Hyphomicrobiales</taxon>
        <taxon>Rhodoblastaceae</taxon>
        <taxon>Rhodoblastus</taxon>
    </lineage>
</organism>
<sequence length="190" mass="20701">MSFELSSALNRIKPQKQKAVLMRRADGDLPFVDDEPLVGGPLLYDTTVYIDVLQGNAPDALKSLIAMRICEHSAVCLSELTHAFGRLDPGHADTKKSLAAIKGVVDDIPAHRLHAPIARTWGEAGILAGLLIRLAGTSPSQGQDRKFLNDALIYLQAQALGATVLTRNIRDFDYLSQIAPGGRVLFYRKL</sequence>
<name>A0A212S9L2_RHOAC</name>
<dbReference type="RefSeq" id="WP_088522303.1">
    <property type="nucleotide sequence ID" value="NZ_FYDG01000018.1"/>
</dbReference>
<dbReference type="Gene3D" id="3.40.50.1010">
    <property type="entry name" value="5'-nuclease"/>
    <property type="match status" value="1"/>
</dbReference>
<gene>
    <name evidence="1" type="ORF">SAMN06265338_1186</name>
</gene>
<evidence type="ECO:0000313" key="2">
    <source>
        <dbReference type="Proteomes" id="UP000198418"/>
    </source>
</evidence>
<dbReference type="OrthoDB" id="7277438at2"/>
<evidence type="ECO:0000313" key="1">
    <source>
        <dbReference type="EMBL" id="SNB82102.1"/>
    </source>
</evidence>